<dbReference type="Pfam" id="PF00595">
    <property type="entry name" value="PDZ"/>
    <property type="match status" value="1"/>
</dbReference>
<reference evidence="8" key="1">
    <citation type="submission" date="2025-08" db="UniProtKB">
        <authorList>
            <consortium name="Ensembl"/>
        </authorList>
    </citation>
    <scope>IDENTIFICATION</scope>
</reference>
<dbReference type="Ensembl" id="ENSCCRT00015097013.1">
    <property type="protein sequence ID" value="ENSCCRP00015093975.1"/>
    <property type="gene ID" value="ENSCCRG00015036489.1"/>
</dbReference>
<dbReference type="PROSITE" id="PS50003">
    <property type="entry name" value="PH_DOMAIN"/>
    <property type="match status" value="1"/>
</dbReference>
<dbReference type="SMART" id="SM00454">
    <property type="entry name" value="SAM"/>
    <property type="match status" value="1"/>
</dbReference>
<dbReference type="Pfam" id="PF00536">
    <property type="entry name" value="SAM_1"/>
    <property type="match status" value="1"/>
</dbReference>
<dbReference type="Gene3D" id="2.30.42.10">
    <property type="match status" value="1"/>
</dbReference>
<dbReference type="PROSITE" id="PS50106">
    <property type="entry name" value="PDZ"/>
    <property type="match status" value="1"/>
</dbReference>
<dbReference type="FunFam" id="2.30.29.30:FF:000092">
    <property type="entry name" value="Connector enhancer of kinase suppressor of Ras 2"/>
    <property type="match status" value="1"/>
</dbReference>
<dbReference type="Gene3D" id="1.10.150.50">
    <property type="entry name" value="Transcription Factor, Ets-1"/>
    <property type="match status" value="1"/>
</dbReference>
<evidence type="ECO:0000259" key="5">
    <source>
        <dbReference type="PROSITE" id="PS50105"/>
    </source>
</evidence>
<name>A0A8C1ZQS3_CYPCA</name>
<dbReference type="PANTHER" id="PTHR12844">
    <property type="entry name" value="CONNECTOR ENCHANCER OF KINASE SUPPRESSOR OF RAS"/>
    <property type="match status" value="1"/>
</dbReference>
<evidence type="ECO:0000259" key="4">
    <source>
        <dbReference type="PROSITE" id="PS50003"/>
    </source>
</evidence>
<dbReference type="AlphaFoldDB" id="A0A8C1ZQS3"/>
<dbReference type="SUPFAM" id="SSF47769">
    <property type="entry name" value="SAM/Pointed domain"/>
    <property type="match status" value="1"/>
</dbReference>
<evidence type="ECO:0000256" key="1">
    <source>
        <dbReference type="ARBA" id="ARBA00009498"/>
    </source>
</evidence>
<dbReference type="PROSITE" id="PS50105">
    <property type="entry name" value="SAM_DOMAIN"/>
    <property type="match status" value="1"/>
</dbReference>
<dbReference type="SUPFAM" id="SSF50729">
    <property type="entry name" value="PH domain-like"/>
    <property type="match status" value="1"/>
</dbReference>
<dbReference type="Gene3D" id="2.30.29.30">
    <property type="entry name" value="Pleckstrin-homology domain (PH domain)/Phosphotyrosine-binding domain (PTB)"/>
    <property type="match status" value="1"/>
</dbReference>
<dbReference type="GO" id="GO:0005737">
    <property type="term" value="C:cytoplasm"/>
    <property type="evidence" value="ECO:0007669"/>
    <property type="project" value="InterPro"/>
</dbReference>
<dbReference type="InterPro" id="IPR049628">
    <property type="entry name" value="CNK1-3_SAM"/>
</dbReference>
<dbReference type="InterPro" id="IPR011993">
    <property type="entry name" value="PH-like_dom_sf"/>
</dbReference>
<dbReference type="GO" id="GO:0016020">
    <property type="term" value="C:membrane"/>
    <property type="evidence" value="ECO:0007669"/>
    <property type="project" value="InterPro"/>
</dbReference>
<feature type="compositionally biased region" description="Low complexity" evidence="3">
    <location>
        <begin position="279"/>
        <end position="294"/>
    </location>
</feature>
<feature type="domain" description="PH" evidence="4">
    <location>
        <begin position="517"/>
        <end position="616"/>
    </location>
</feature>
<feature type="domain" description="SAM" evidence="5">
    <location>
        <begin position="11"/>
        <end position="76"/>
    </location>
</feature>
<dbReference type="InterPro" id="IPR017874">
    <property type="entry name" value="CRIC_domain"/>
</dbReference>
<feature type="domain" description="CRIC" evidence="7">
    <location>
        <begin position="84"/>
        <end position="178"/>
    </location>
</feature>
<evidence type="ECO:0000259" key="6">
    <source>
        <dbReference type="PROSITE" id="PS50106"/>
    </source>
</evidence>
<dbReference type="InterPro" id="IPR001660">
    <property type="entry name" value="SAM"/>
</dbReference>
<dbReference type="Proteomes" id="UP000694700">
    <property type="component" value="Unplaced"/>
</dbReference>
<dbReference type="Pfam" id="PF10534">
    <property type="entry name" value="CRIC_ras_sig"/>
    <property type="match status" value="1"/>
</dbReference>
<sequence>MALVMEPVSKWSPSQVVDWMKGLDDCLQQYIKNFEREKVGGDQLLRITHQELEDLGVSRIGHQELILEAVDLLCALNYGLETENLKTLSHKLNASAKNLQNFITGRRRSGHYDGRTTRKLPNDFLTSVVDLIAAAKSLLAWLDRSPFAAVTDYSVTRNNVIQLCLELTTIVQQDCTVYETENKILHVCKTLSGVCDHIISLSSDPLVSQSAHLEVVQLANIKPTEGLGMYIKSTYDGLHVITGTTEGSPADRCKKIHAGDEVIQVNHQTVVSQPVIPRSPTSSSATPTSTISTPSKRDSSALQDLYIPPPPSEPYTPRDEKGIVPGEVGVPIAKGSESPNSFLDQEYRRRFPLMEEEAVLYCYEYDPNHGPTTSRRDSTPTYGRLRPISMPVEYNWVPDYEDPARMKREGRRENSMLRYVSDEKAVELAGRSMKRDTGKRGKKKSEKSGSPTHYALLPTLQMEVLRQESMNTPNPDSTSVYHTFQGSSLLSKTKKKSKAAPLSSISKRRISCKDLGRGDCEGWLWKKKDAKSYFSQKWKKYWFVLKDACLYWYMNEEDEKAEGFVSLPEFKIDRASECRKKYAFKACHPKIKSFYFAADGVDDMNRWLSRLNMAAAGYAERERIRQEQDYWSESEHEDNETPSTPKQDSPPPPYDTYPRPPSVSCASPYLEPKHGRLSSTETSQSRSSHEEYRSEPQGGSSSGGGSPARKSTSQRRSWQDLIETPLTSSGLHYLQTLPLEDAVFCEPGPGLSPEYRRQSTLPAQRTMMQEHYGPFPMLEGERLRDPGNTAGKPRSFTLPRDSGLHALLTPSASMKINGSEDKIGSNQFSKTSLPH</sequence>
<feature type="region of interest" description="Disordered" evidence="3">
    <location>
        <begin position="812"/>
        <end position="835"/>
    </location>
</feature>
<dbReference type="SMART" id="SM00233">
    <property type="entry name" value="PH"/>
    <property type="match status" value="1"/>
</dbReference>
<dbReference type="InterPro" id="IPR001478">
    <property type="entry name" value="PDZ"/>
</dbReference>
<evidence type="ECO:0000259" key="7">
    <source>
        <dbReference type="PROSITE" id="PS51290"/>
    </source>
</evidence>
<dbReference type="InterPro" id="IPR001849">
    <property type="entry name" value="PH_domain"/>
</dbReference>
<dbReference type="InterPro" id="IPR036034">
    <property type="entry name" value="PDZ_sf"/>
</dbReference>
<feature type="compositionally biased region" description="Pro residues" evidence="3">
    <location>
        <begin position="648"/>
        <end position="661"/>
    </location>
</feature>
<comment type="similarity">
    <text evidence="1">Belongs to the CNKSR family.</text>
</comment>
<proteinExistence type="inferred from homology"/>
<dbReference type="FunFam" id="2.30.42.10:FF:000060">
    <property type="entry name" value="Connector enhancer of kinase suppressor of Ras 2"/>
    <property type="match status" value="1"/>
</dbReference>
<dbReference type="PANTHER" id="PTHR12844:SF21">
    <property type="entry name" value="CONNECTOR ENHANCER OF KINASE SUPPRESSOR OF RAS 2"/>
    <property type="match status" value="1"/>
</dbReference>
<feature type="region of interest" description="Disordered" evidence="3">
    <location>
        <begin position="270"/>
        <end position="320"/>
    </location>
</feature>
<dbReference type="FunFam" id="1.10.150.50:FF:000019">
    <property type="entry name" value="Connector enhancer of kinase suppressor of Ras 2"/>
    <property type="match status" value="1"/>
</dbReference>
<feature type="compositionally biased region" description="Acidic residues" evidence="3">
    <location>
        <begin position="631"/>
        <end position="640"/>
    </location>
</feature>
<feature type="domain" description="PDZ" evidence="6">
    <location>
        <begin position="215"/>
        <end position="270"/>
    </location>
</feature>
<dbReference type="PROSITE" id="PS51290">
    <property type="entry name" value="CRIC"/>
    <property type="match status" value="1"/>
</dbReference>
<evidence type="ECO:0000313" key="9">
    <source>
        <dbReference type="Proteomes" id="UP000694700"/>
    </source>
</evidence>
<dbReference type="InterPro" id="IPR010599">
    <property type="entry name" value="CNK2/3_dom"/>
</dbReference>
<dbReference type="InterPro" id="IPR013761">
    <property type="entry name" value="SAM/pointed_sf"/>
</dbReference>
<dbReference type="CDD" id="cd09511">
    <property type="entry name" value="SAM_CNK1_2_3-suppressor"/>
    <property type="match status" value="1"/>
</dbReference>
<dbReference type="CDD" id="cd01260">
    <property type="entry name" value="PH_CNK_mammalian-like"/>
    <property type="match status" value="1"/>
</dbReference>
<dbReference type="CDD" id="cd06748">
    <property type="entry name" value="PDZ_CNK1_2_3-like"/>
    <property type="match status" value="1"/>
</dbReference>
<feature type="region of interest" description="Disordered" evidence="3">
    <location>
        <begin position="631"/>
        <end position="717"/>
    </location>
</feature>
<dbReference type="InterPro" id="IPR051566">
    <property type="entry name" value="CNKSR"/>
</dbReference>
<organism evidence="8 9">
    <name type="scientific">Cyprinus carpio</name>
    <name type="common">Common carp</name>
    <dbReference type="NCBI Taxonomy" id="7962"/>
    <lineage>
        <taxon>Eukaryota</taxon>
        <taxon>Metazoa</taxon>
        <taxon>Chordata</taxon>
        <taxon>Craniata</taxon>
        <taxon>Vertebrata</taxon>
        <taxon>Euteleostomi</taxon>
        <taxon>Actinopterygii</taxon>
        <taxon>Neopterygii</taxon>
        <taxon>Teleostei</taxon>
        <taxon>Ostariophysi</taxon>
        <taxon>Cypriniformes</taxon>
        <taxon>Cyprinidae</taxon>
        <taxon>Cyprininae</taxon>
        <taxon>Cyprinus</taxon>
    </lineage>
</organism>
<evidence type="ECO:0000313" key="8">
    <source>
        <dbReference type="Ensembl" id="ENSCCRP00015093975.1"/>
    </source>
</evidence>
<accession>A0A8C1ZQS3</accession>
<dbReference type="GO" id="GO:0009966">
    <property type="term" value="P:regulation of signal transduction"/>
    <property type="evidence" value="ECO:0007669"/>
    <property type="project" value="InterPro"/>
</dbReference>
<evidence type="ECO:0000256" key="2">
    <source>
        <dbReference type="ARBA" id="ARBA00022553"/>
    </source>
</evidence>
<dbReference type="Pfam" id="PF00169">
    <property type="entry name" value="PH"/>
    <property type="match status" value="1"/>
</dbReference>
<dbReference type="Pfam" id="PF06663">
    <property type="entry name" value="CNK2_3_dom"/>
    <property type="match status" value="1"/>
</dbReference>
<evidence type="ECO:0000256" key="3">
    <source>
        <dbReference type="SAM" id="MobiDB-lite"/>
    </source>
</evidence>
<feature type="compositionally biased region" description="Polar residues" evidence="3">
    <location>
        <begin position="824"/>
        <end position="835"/>
    </location>
</feature>
<feature type="region of interest" description="Disordered" evidence="3">
    <location>
        <begin position="428"/>
        <end position="453"/>
    </location>
</feature>
<protein>
    <submittedName>
        <fullName evidence="8">Connector enhancer of kinase suppressor of Ras 2a</fullName>
    </submittedName>
</protein>
<dbReference type="SUPFAM" id="SSF50156">
    <property type="entry name" value="PDZ domain-like"/>
    <property type="match status" value="1"/>
</dbReference>
<keyword evidence="2" id="KW-0597">Phosphoprotein</keyword>